<protein>
    <submittedName>
        <fullName evidence="4">Glucuronyl hydrolase</fullName>
    </submittedName>
</protein>
<keyword evidence="4" id="KW-0614">Plasmid</keyword>
<dbReference type="Proteomes" id="UP000028488">
    <property type="component" value="Plasmid pPDG1"/>
</dbReference>
<geneLocation type="plasmid" evidence="4 5">
    <name>pPDG1</name>
</geneLocation>
<name>A0A076F458_RHOOP</name>
<dbReference type="AlphaFoldDB" id="A0A076F458"/>
<dbReference type="RefSeq" id="WP_128642680.1">
    <property type="nucleotide sequence ID" value="NZ_CP008948.1"/>
</dbReference>
<dbReference type="EMBL" id="CP008948">
    <property type="protein sequence ID" value="AII10579.1"/>
    <property type="molecule type" value="Genomic_DNA"/>
</dbReference>
<evidence type="ECO:0000256" key="1">
    <source>
        <dbReference type="ARBA" id="ARBA00022801"/>
    </source>
</evidence>
<comment type="similarity">
    <text evidence="2">Belongs to the glycosyl hydrolase 88 family.</text>
</comment>
<organism evidence="4 5">
    <name type="scientific">Rhodococcus opacus</name>
    <name type="common">Nocardia opaca</name>
    <dbReference type="NCBI Taxonomy" id="37919"/>
    <lineage>
        <taxon>Bacteria</taxon>
        <taxon>Bacillati</taxon>
        <taxon>Actinomycetota</taxon>
        <taxon>Actinomycetes</taxon>
        <taxon>Mycobacteriales</taxon>
        <taxon>Nocardiaceae</taxon>
        <taxon>Rhodococcus</taxon>
    </lineage>
</organism>
<accession>A0A076F458</accession>
<evidence type="ECO:0000256" key="2">
    <source>
        <dbReference type="ARBA" id="ARBA00038358"/>
    </source>
</evidence>
<dbReference type="PANTHER" id="PTHR36845">
    <property type="entry name" value="HYDROLASE, PUTATIVE (AFU_ORTHOLOGUE AFUA_7G05090)-RELATED"/>
    <property type="match status" value="1"/>
</dbReference>
<dbReference type="InterPro" id="IPR008928">
    <property type="entry name" value="6-hairpin_glycosidase_sf"/>
</dbReference>
<sequence>MTGSRYTAAIDSMLDRIDSTAKQTSGNFPHYGDPESGEWTTTADGNWTGGFWGGLAALGFVASGEDRLSRLADEITEQVLPRESSDTAFRGFLFWYGAAVNHLVTGSASASEIALAGARGLFASFNDRAGVIPLGAEAEEAEAVGEGAANIDAVPGTVALLSWASAQTGDPRFLDAAIRHAERHIELCIRADGSVCQSALFDTSNGALLDRYTHKGMNDDSTWGRAQAWAMVAYAQAAQWASPSFLPTAVRLADWWLDRTPTAGIVSWDFDAGTGPHVPIDTSATAIAAAALLKLARLVPDRTDFRDRAVAHVDALLDHLTPTGPHDGRPAGILLDGCFDKRRDFATRNELIWGDYFLLECLISLDGRSDTLTL</sequence>
<dbReference type="PANTHER" id="PTHR36845:SF1">
    <property type="entry name" value="HYDROLASE, PUTATIVE (AFU_ORTHOLOGUE AFUA_7G05090)-RELATED"/>
    <property type="match status" value="1"/>
</dbReference>
<feature type="region of interest" description="Disordered" evidence="3">
    <location>
        <begin position="24"/>
        <end position="43"/>
    </location>
</feature>
<evidence type="ECO:0000313" key="5">
    <source>
        <dbReference type="Proteomes" id="UP000028488"/>
    </source>
</evidence>
<dbReference type="InterPro" id="IPR012341">
    <property type="entry name" value="6hp_glycosidase-like_sf"/>
</dbReference>
<evidence type="ECO:0000256" key="3">
    <source>
        <dbReference type="SAM" id="MobiDB-lite"/>
    </source>
</evidence>
<dbReference type="SUPFAM" id="SSF48208">
    <property type="entry name" value="Six-hairpin glycosidases"/>
    <property type="match status" value="1"/>
</dbReference>
<gene>
    <name evidence="4" type="ORF">EP51_40775</name>
</gene>
<dbReference type="GO" id="GO:0000272">
    <property type="term" value="P:polysaccharide catabolic process"/>
    <property type="evidence" value="ECO:0007669"/>
    <property type="project" value="TreeGrafter"/>
</dbReference>
<dbReference type="InterPro" id="IPR052369">
    <property type="entry name" value="UG_Glycosaminoglycan_Hydrolase"/>
</dbReference>
<proteinExistence type="inferred from homology"/>
<keyword evidence="1 4" id="KW-0378">Hydrolase</keyword>
<dbReference type="GO" id="GO:0052757">
    <property type="term" value="F:chondroitin hydrolase activity"/>
    <property type="evidence" value="ECO:0007669"/>
    <property type="project" value="TreeGrafter"/>
</dbReference>
<reference evidence="4 5" key="1">
    <citation type="submission" date="2014-07" db="EMBL/GenBank/DDBJ databases">
        <title>Genome Sequence of Rhodococcus opacus Strain R7, a Biodegrader of Mono- and Polycyclic Aromatic Hydrocarbons.</title>
        <authorList>
            <person name="Di Gennaro P."/>
            <person name="Zampolli J."/>
            <person name="Presti I."/>
            <person name="Cappelletti M."/>
            <person name="D'Ursi P."/>
            <person name="Orro A."/>
            <person name="Mezzelani A."/>
            <person name="Milanesi L."/>
        </authorList>
    </citation>
    <scope>NUCLEOTIDE SEQUENCE [LARGE SCALE GENOMIC DNA]</scope>
    <source>
        <strain evidence="4 5">R7</strain>
        <plasmid evidence="4">pPDG1</plasmid>
    </source>
</reference>
<evidence type="ECO:0000313" key="4">
    <source>
        <dbReference type="EMBL" id="AII10579.1"/>
    </source>
</evidence>
<dbReference type="Gene3D" id="1.50.10.10">
    <property type="match status" value="1"/>
</dbReference>